<feature type="transmembrane region" description="Helical" evidence="1">
    <location>
        <begin position="40"/>
        <end position="59"/>
    </location>
</feature>
<accession>A0A517MU39</accession>
<protein>
    <recommendedName>
        <fullName evidence="4">Zinc-finger domain-containing protein</fullName>
    </recommendedName>
</protein>
<organism evidence="2 3">
    <name type="scientific">Adhaeretor mobilis</name>
    <dbReference type="NCBI Taxonomy" id="1930276"/>
    <lineage>
        <taxon>Bacteria</taxon>
        <taxon>Pseudomonadati</taxon>
        <taxon>Planctomycetota</taxon>
        <taxon>Planctomycetia</taxon>
        <taxon>Pirellulales</taxon>
        <taxon>Lacipirellulaceae</taxon>
        <taxon>Adhaeretor</taxon>
    </lineage>
</organism>
<reference evidence="2 3" key="1">
    <citation type="submission" date="2019-02" db="EMBL/GenBank/DDBJ databases">
        <title>Deep-cultivation of Planctomycetes and their phenomic and genomic characterization uncovers novel biology.</title>
        <authorList>
            <person name="Wiegand S."/>
            <person name="Jogler M."/>
            <person name="Boedeker C."/>
            <person name="Pinto D."/>
            <person name="Vollmers J."/>
            <person name="Rivas-Marin E."/>
            <person name="Kohn T."/>
            <person name="Peeters S.H."/>
            <person name="Heuer A."/>
            <person name="Rast P."/>
            <person name="Oberbeckmann S."/>
            <person name="Bunk B."/>
            <person name="Jeske O."/>
            <person name="Meyerdierks A."/>
            <person name="Storesund J.E."/>
            <person name="Kallscheuer N."/>
            <person name="Luecker S."/>
            <person name="Lage O.M."/>
            <person name="Pohl T."/>
            <person name="Merkel B.J."/>
            <person name="Hornburger P."/>
            <person name="Mueller R.-W."/>
            <person name="Bruemmer F."/>
            <person name="Labrenz M."/>
            <person name="Spormann A.M."/>
            <person name="Op den Camp H."/>
            <person name="Overmann J."/>
            <person name="Amann R."/>
            <person name="Jetten M.S.M."/>
            <person name="Mascher T."/>
            <person name="Medema M.H."/>
            <person name="Devos D.P."/>
            <person name="Kaster A.-K."/>
            <person name="Ovreas L."/>
            <person name="Rohde M."/>
            <person name="Galperin M.Y."/>
            <person name="Jogler C."/>
        </authorList>
    </citation>
    <scope>NUCLEOTIDE SEQUENCE [LARGE SCALE GENOMIC DNA]</scope>
    <source>
        <strain evidence="2 3">HG15A2</strain>
    </source>
</reference>
<keyword evidence="1" id="KW-0472">Membrane</keyword>
<dbReference type="RefSeq" id="WP_145059526.1">
    <property type="nucleotide sequence ID" value="NZ_CP036263.1"/>
</dbReference>
<dbReference type="AlphaFoldDB" id="A0A517MU39"/>
<dbReference type="EMBL" id="CP036263">
    <property type="protein sequence ID" value="QDS98403.1"/>
    <property type="molecule type" value="Genomic_DNA"/>
</dbReference>
<dbReference type="KEGG" id="amob:HG15A2_16790"/>
<proteinExistence type="predicted"/>
<gene>
    <name evidence="2" type="ORF">HG15A2_16790</name>
</gene>
<evidence type="ECO:0000313" key="2">
    <source>
        <dbReference type="EMBL" id="QDS98403.1"/>
    </source>
</evidence>
<evidence type="ECO:0000256" key="1">
    <source>
        <dbReference type="SAM" id="Phobius"/>
    </source>
</evidence>
<keyword evidence="1" id="KW-0812">Transmembrane</keyword>
<keyword evidence="1" id="KW-1133">Transmembrane helix</keyword>
<name>A0A517MU39_9BACT</name>
<evidence type="ECO:0000313" key="3">
    <source>
        <dbReference type="Proteomes" id="UP000319852"/>
    </source>
</evidence>
<keyword evidence="3" id="KW-1185">Reference proteome</keyword>
<dbReference type="Proteomes" id="UP000319852">
    <property type="component" value="Chromosome"/>
</dbReference>
<sequence length="160" mass="17339">MSSHSKNNSQRDETVWDNCPAGVLVSMADRLNAAKRRKQTLRGIAATSAVLLVGAAMFAGTRSGDNMHGGISCSQCRPHLAAYQAQLKGVAVPEGEVLSPDLLEKVRLHLTKCAKCGEKFEGMYPGLLTLQSSPGELRFSAQWLAKVNQSDSVMRLRLQL</sequence>
<evidence type="ECO:0008006" key="4">
    <source>
        <dbReference type="Google" id="ProtNLM"/>
    </source>
</evidence>